<gene>
    <name evidence="8" type="primary">hemC</name>
    <name evidence="11" type="ORF">DEH80_01710</name>
</gene>
<comment type="caution">
    <text evidence="11">The sequence shown here is derived from an EMBL/GenBank/DDBJ whole genome shotgun (WGS) entry which is preliminary data.</text>
</comment>
<dbReference type="PANTHER" id="PTHR11557">
    <property type="entry name" value="PORPHOBILINOGEN DEAMINASE"/>
    <property type="match status" value="1"/>
</dbReference>
<dbReference type="CDD" id="cd13646">
    <property type="entry name" value="PBP2_EcHMBS_like"/>
    <property type="match status" value="1"/>
</dbReference>
<dbReference type="Pfam" id="PF03900">
    <property type="entry name" value="Porphobil_deamC"/>
    <property type="match status" value="1"/>
</dbReference>
<dbReference type="EMBL" id="QEQK01000001">
    <property type="protein sequence ID" value="PWN57877.1"/>
    <property type="molecule type" value="Genomic_DNA"/>
</dbReference>
<feature type="modified residue" description="S-(dipyrrolylmethanemethyl)cysteine" evidence="8">
    <location>
        <position position="239"/>
    </location>
</feature>
<evidence type="ECO:0000256" key="2">
    <source>
        <dbReference type="ARBA" id="ARBA00004735"/>
    </source>
</evidence>
<accession>A0A363UQT5</accession>
<evidence type="ECO:0000259" key="9">
    <source>
        <dbReference type="Pfam" id="PF01379"/>
    </source>
</evidence>
<comment type="pathway">
    <text evidence="2">Porphyrin-containing compound metabolism; protoporphyrin-IX biosynthesis; coproporphyrinogen-III from 5-aminolevulinate: step 2/4.</text>
</comment>
<keyword evidence="6 8" id="KW-0627">Porphyrin biosynthesis</keyword>
<comment type="cofactor">
    <cofactor evidence="8">
        <name>dipyrromethane</name>
        <dbReference type="ChEBI" id="CHEBI:60342"/>
    </cofactor>
    <text evidence="8">Binds 1 dipyrromethane group covalently.</text>
</comment>
<evidence type="ECO:0000256" key="8">
    <source>
        <dbReference type="HAMAP-Rule" id="MF_00260"/>
    </source>
</evidence>
<dbReference type="InterPro" id="IPR022418">
    <property type="entry name" value="Porphobilinogen_deaminase_C"/>
</dbReference>
<dbReference type="InterPro" id="IPR000860">
    <property type="entry name" value="HemC"/>
</dbReference>
<dbReference type="AlphaFoldDB" id="A0A363UQT5"/>
<dbReference type="NCBIfam" id="TIGR00212">
    <property type="entry name" value="hemC"/>
    <property type="match status" value="1"/>
</dbReference>
<evidence type="ECO:0000256" key="1">
    <source>
        <dbReference type="ARBA" id="ARBA00002869"/>
    </source>
</evidence>
<comment type="function">
    <text evidence="1 8">Tetrapolymerization of the monopyrrole PBG into the hydroxymethylbilane pre-uroporphyrinogen in several discrete steps.</text>
</comment>
<keyword evidence="12" id="KW-1185">Reference proteome</keyword>
<dbReference type="Gene3D" id="3.30.160.40">
    <property type="entry name" value="Porphobilinogen deaminase, C-terminal domain"/>
    <property type="match status" value="1"/>
</dbReference>
<evidence type="ECO:0000313" key="11">
    <source>
        <dbReference type="EMBL" id="PWN57877.1"/>
    </source>
</evidence>
<dbReference type="Pfam" id="PF01379">
    <property type="entry name" value="Porphobil_deam"/>
    <property type="match status" value="1"/>
</dbReference>
<reference evidence="11 12" key="1">
    <citation type="submission" date="2018-05" db="EMBL/GenBank/DDBJ databases">
        <title>Abyssibacter profundi OUC007T gen. nov., sp. nov, a marine bacterium isolated from seawater of the Mariana Trench.</title>
        <authorList>
            <person name="Zhou S."/>
        </authorList>
    </citation>
    <scope>NUCLEOTIDE SEQUENCE [LARGE SCALE GENOMIC DNA]</scope>
    <source>
        <strain evidence="11 12">OUC007</strain>
    </source>
</reference>
<dbReference type="RefSeq" id="WP_109718735.1">
    <property type="nucleotide sequence ID" value="NZ_QEQK01000001.1"/>
</dbReference>
<evidence type="ECO:0000256" key="6">
    <source>
        <dbReference type="ARBA" id="ARBA00023244"/>
    </source>
</evidence>
<dbReference type="GO" id="GO:0004418">
    <property type="term" value="F:hydroxymethylbilane synthase activity"/>
    <property type="evidence" value="ECO:0007669"/>
    <property type="project" value="UniProtKB-UniRule"/>
</dbReference>
<dbReference type="SUPFAM" id="SSF53850">
    <property type="entry name" value="Periplasmic binding protein-like II"/>
    <property type="match status" value="1"/>
</dbReference>
<dbReference type="UniPathway" id="UPA00251">
    <property type="reaction ID" value="UER00319"/>
</dbReference>
<comment type="catalytic activity">
    <reaction evidence="7 8">
        <text>4 porphobilinogen + H2O = hydroxymethylbilane + 4 NH4(+)</text>
        <dbReference type="Rhea" id="RHEA:13185"/>
        <dbReference type="ChEBI" id="CHEBI:15377"/>
        <dbReference type="ChEBI" id="CHEBI:28938"/>
        <dbReference type="ChEBI" id="CHEBI:57845"/>
        <dbReference type="ChEBI" id="CHEBI:58126"/>
        <dbReference type="EC" id="2.5.1.61"/>
    </reaction>
</comment>
<dbReference type="Gene3D" id="3.40.190.10">
    <property type="entry name" value="Periplasmic binding protein-like II"/>
    <property type="match status" value="2"/>
</dbReference>
<proteinExistence type="inferred from homology"/>
<comment type="similarity">
    <text evidence="3 8">Belongs to the HMBS family.</text>
</comment>
<dbReference type="HAMAP" id="MF_00260">
    <property type="entry name" value="Porphobil_deam"/>
    <property type="match status" value="1"/>
</dbReference>
<keyword evidence="5 8" id="KW-0808">Transferase</keyword>
<dbReference type="OrthoDB" id="9810298at2"/>
<dbReference type="PRINTS" id="PR00151">
    <property type="entry name" value="PORPHBDMNASE"/>
</dbReference>
<protein>
    <recommendedName>
        <fullName evidence="8">Porphobilinogen deaminase</fullName>
        <shortName evidence="8">PBG</shortName>
        <ecNumber evidence="8">2.5.1.61</ecNumber>
    </recommendedName>
    <alternativeName>
        <fullName evidence="8">Hydroxymethylbilane synthase</fullName>
        <shortName evidence="8">HMBS</shortName>
    </alternativeName>
    <alternativeName>
        <fullName evidence="8">Pre-uroporphyrinogen synthase</fullName>
    </alternativeName>
</protein>
<dbReference type="PANTHER" id="PTHR11557:SF0">
    <property type="entry name" value="PORPHOBILINOGEN DEAMINASE"/>
    <property type="match status" value="1"/>
</dbReference>
<dbReference type="PIRSF" id="PIRSF001438">
    <property type="entry name" value="4pyrrol_synth_OHMeBilane_synth"/>
    <property type="match status" value="1"/>
</dbReference>
<dbReference type="GO" id="GO:0005737">
    <property type="term" value="C:cytoplasm"/>
    <property type="evidence" value="ECO:0007669"/>
    <property type="project" value="UniProtKB-UniRule"/>
</dbReference>
<evidence type="ECO:0000259" key="10">
    <source>
        <dbReference type="Pfam" id="PF03900"/>
    </source>
</evidence>
<dbReference type="FunFam" id="3.40.190.10:FF:000004">
    <property type="entry name" value="Porphobilinogen deaminase"/>
    <property type="match status" value="1"/>
</dbReference>
<dbReference type="InterPro" id="IPR022417">
    <property type="entry name" value="Porphobilin_deaminase_N"/>
</dbReference>
<dbReference type="GO" id="GO:0006782">
    <property type="term" value="P:protoporphyrinogen IX biosynthetic process"/>
    <property type="evidence" value="ECO:0007669"/>
    <property type="project" value="UniProtKB-UniRule"/>
</dbReference>
<evidence type="ECO:0000256" key="5">
    <source>
        <dbReference type="ARBA" id="ARBA00022679"/>
    </source>
</evidence>
<organism evidence="11 12">
    <name type="scientific">Abyssibacter profundi</name>
    <dbReference type="NCBI Taxonomy" id="2182787"/>
    <lineage>
        <taxon>Bacteria</taxon>
        <taxon>Pseudomonadati</taxon>
        <taxon>Pseudomonadota</taxon>
        <taxon>Gammaproteobacteria</taxon>
        <taxon>Chromatiales</taxon>
        <taxon>Oceanococcaceae</taxon>
        <taxon>Abyssibacter</taxon>
    </lineage>
</organism>
<sequence length="307" mass="32760">MKLVIATRQSPLALWQAEHVRDRLLAQHPQMQVELLKLTTEGDRRLDAPLAAFGGKGLFIKELEQALLDGRADLAVHSMKDVPVTLPEGFALGPILQRADVRDALVMPQAVTLDALPQGARVGTASQRRQAQLAARRPDLSIHPVRGNVGTRLQRLDEGRFEALVLAAAGLDRLGLSARITQRLDPADMLPAVGQGAVGIEYRAGDHQTADWVAPLNHLETATCVRAERALSQALGGDCTLPLAGYAQLDGDQLSMRAFMGMPDGSAHARWQGQGSASAPEALGEAAAQGLRADGATAILERLRAES</sequence>
<dbReference type="Proteomes" id="UP000251800">
    <property type="component" value="Unassembled WGS sequence"/>
</dbReference>
<dbReference type="FunFam" id="3.40.190.10:FF:000005">
    <property type="entry name" value="Porphobilinogen deaminase"/>
    <property type="match status" value="1"/>
</dbReference>
<feature type="domain" description="Porphobilinogen deaminase C-terminal" evidence="10">
    <location>
        <begin position="223"/>
        <end position="291"/>
    </location>
</feature>
<dbReference type="InterPro" id="IPR036803">
    <property type="entry name" value="Porphobilinogen_deaminase_C_sf"/>
</dbReference>
<dbReference type="EC" id="2.5.1.61" evidence="8"/>
<evidence type="ECO:0000256" key="7">
    <source>
        <dbReference type="ARBA" id="ARBA00048169"/>
    </source>
</evidence>
<feature type="domain" description="Porphobilinogen deaminase N-terminal" evidence="9">
    <location>
        <begin position="3"/>
        <end position="210"/>
    </location>
</feature>
<evidence type="ECO:0000313" key="12">
    <source>
        <dbReference type="Proteomes" id="UP000251800"/>
    </source>
</evidence>
<evidence type="ECO:0000256" key="4">
    <source>
        <dbReference type="ARBA" id="ARBA00011245"/>
    </source>
</evidence>
<evidence type="ECO:0000256" key="3">
    <source>
        <dbReference type="ARBA" id="ARBA00005638"/>
    </source>
</evidence>
<name>A0A363UQT5_9GAMM</name>
<comment type="miscellaneous">
    <text evidence="8">The porphobilinogen subunits are added to the dipyrromethane group.</text>
</comment>
<comment type="subunit">
    <text evidence="4 8">Monomer.</text>
</comment>
<dbReference type="SUPFAM" id="SSF54782">
    <property type="entry name" value="Porphobilinogen deaminase (hydroxymethylbilane synthase), C-terminal domain"/>
    <property type="match status" value="1"/>
</dbReference>